<evidence type="ECO:0000313" key="1">
    <source>
        <dbReference type="EMBL" id="OAD54102.1"/>
    </source>
</evidence>
<proteinExistence type="predicted"/>
<dbReference type="Proteomes" id="UP000250275">
    <property type="component" value="Unassembled WGS sequence"/>
</dbReference>
<reference evidence="1 2" key="1">
    <citation type="submission" date="2015-07" db="EMBL/GenBank/DDBJ databases">
        <title>The genome of Eufriesea mexicana.</title>
        <authorList>
            <person name="Pan H."/>
            <person name="Kapheim K."/>
        </authorList>
    </citation>
    <scope>NUCLEOTIDE SEQUENCE [LARGE SCALE GENOMIC DNA]</scope>
    <source>
        <strain evidence="1">0111107269</strain>
        <tissue evidence="1">Whole body</tissue>
    </source>
</reference>
<accession>A0A310S7Y2</accession>
<protein>
    <submittedName>
        <fullName evidence="1">Uncharacterized protein</fullName>
    </submittedName>
</protein>
<name>A0A310S7Y2_9HYME</name>
<dbReference type="EMBL" id="KQ765174">
    <property type="protein sequence ID" value="OAD54102.1"/>
    <property type="molecule type" value="Genomic_DNA"/>
</dbReference>
<sequence>MVSPSLASAACSSRDEYYALVVARGHEWARYKPCESEFSVRANSFRVRAPIPPREHVFPRPRTRGSVASPGPAAHELRKYCLPADKRGPPTAFKSVLKFFTPRE</sequence>
<keyword evidence="2" id="KW-1185">Reference proteome</keyword>
<gene>
    <name evidence="1" type="ORF">WN48_08331</name>
</gene>
<dbReference type="AlphaFoldDB" id="A0A310S7Y2"/>
<organism evidence="1 2">
    <name type="scientific">Eufriesea mexicana</name>
    <dbReference type="NCBI Taxonomy" id="516756"/>
    <lineage>
        <taxon>Eukaryota</taxon>
        <taxon>Metazoa</taxon>
        <taxon>Ecdysozoa</taxon>
        <taxon>Arthropoda</taxon>
        <taxon>Hexapoda</taxon>
        <taxon>Insecta</taxon>
        <taxon>Pterygota</taxon>
        <taxon>Neoptera</taxon>
        <taxon>Endopterygota</taxon>
        <taxon>Hymenoptera</taxon>
        <taxon>Apocrita</taxon>
        <taxon>Aculeata</taxon>
        <taxon>Apoidea</taxon>
        <taxon>Anthophila</taxon>
        <taxon>Apidae</taxon>
        <taxon>Eufriesea</taxon>
    </lineage>
</organism>
<evidence type="ECO:0000313" key="2">
    <source>
        <dbReference type="Proteomes" id="UP000250275"/>
    </source>
</evidence>